<reference evidence="1" key="1">
    <citation type="submission" date="2018-06" db="EMBL/GenBank/DDBJ databases">
        <authorList>
            <person name="Zhirakovskaya E."/>
        </authorList>
    </citation>
    <scope>NUCLEOTIDE SEQUENCE</scope>
</reference>
<accession>A0A3B0UVQ5</accession>
<organism evidence="1">
    <name type="scientific">hydrothermal vent metagenome</name>
    <dbReference type="NCBI Taxonomy" id="652676"/>
    <lineage>
        <taxon>unclassified sequences</taxon>
        <taxon>metagenomes</taxon>
        <taxon>ecological metagenomes</taxon>
    </lineage>
</organism>
<name>A0A3B0UVQ5_9ZZZZ</name>
<dbReference type="AlphaFoldDB" id="A0A3B0UVQ5"/>
<protein>
    <submittedName>
        <fullName evidence="1">Uncharacterized protein</fullName>
    </submittedName>
</protein>
<sequence length="198" mass="22408">MKITFTRAIAIALLFITPIFSLAQIEPIGYYVDNSYNEITGFIDKDYEPEALYKCTVSNSSYLPGGYTDLNNVFHKGGIRVIKISNKISFNSNDSKDTLKLKAQNILSFIMAKDSFISVSNIITNNGVKPNGFMVKYLSNASFELYGYVNPKGIPSYHINFEGKMELVPKSKKNFKVFILPLIKEYQTLYDDVELGKF</sequence>
<proteinExistence type="predicted"/>
<evidence type="ECO:0000313" key="1">
    <source>
        <dbReference type="EMBL" id="VAW28679.1"/>
    </source>
</evidence>
<dbReference type="EMBL" id="UOES01000436">
    <property type="protein sequence ID" value="VAW28679.1"/>
    <property type="molecule type" value="Genomic_DNA"/>
</dbReference>
<feature type="non-terminal residue" evidence="1">
    <location>
        <position position="198"/>
    </location>
</feature>
<gene>
    <name evidence="1" type="ORF">MNBD_BACTEROID06-1774</name>
</gene>